<feature type="transmembrane region" description="Helical" evidence="7">
    <location>
        <begin position="223"/>
        <end position="246"/>
    </location>
</feature>
<comment type="subcellular location">
    <subcellularLocation>
        <location evidence="1">Membrane</location>
        <topology evidence="1">Multi-pass membrane protein</topology>
    </subcellularLocation>
</comment>
<organism evidence="8 10">
    <name type="scientific">Cercospora beticola</name>
    <name type="common">Sugarbeet leaf spot fungus</name>
    <dbReference type="NCBI Taxonomy" id="122368"/>
    <lineage>
        <taxon>Eukaryota</taxon>
        <taxon>Fungi</taxon>
        <taxon>Dikarya</taxon>
        <taxon>Ascomycota</taxon>
        <taxon>Pezizomycotina</taxon>
        <taxon>Dothideomycetes</taxon>
        <taxon>Dothideomycetidae</taxon>
        <taxon>Mycosphaerellales</taxon>
        <taxon>Mycosphaerellaceae</taxon>
        <taxon>Cercospora</taxon>
    </lineage>
</organism>
<name>A0A2G5HZA0_CERBT</name>
<keyword evidence="3 7" id="KW-0812">Transmembrane</keyword>
<proteinExistence type="predicted"/>
<dbReference type="GO" id="GO:0022857">
    <property type="term" value="F:transmembrane transporter activity"/>
    <property type="evidence" value="ECO:0007669"/>
    <property type="project" value="InterPro"/>
</dbReference>
<reference evidence="9 11" key="2">
    <citation type="submission" date="2023-09" db="EMBL/GenBank/DDBJ databases">
        <title>Complete-Gapless Cercospora beticola genome.</title>
        <authorList>
            <person name="Wyatt N.A."/>
            <person name="Spanner R.E."/>
            <person name="Bolton M.D."/>
        </authorList>
    </citation>
    <scope>NUCLEOTIDE SEQUENCE [LARGE SCALE GENOMIC DNA]</scope>
    <source>
        <strain evidence="9">Cb09-40</strain>
    </source>
</reference>
<evidence type="ECO:0000256" key="7">
    <source>
        <dbReference type="SAM" id="Phobius"/>
    </source>
</evidence>
<keyword evidence="2" id="KW-0813">Transport</keyword>
<feature type="compositionally biased region" description="Basic and acidic residues" evidence="6">
    <location>
        <begin position="23"/>
        <end position="36"/>
    </location>
</feature>
<feature type="region of interest" description="Disordered" evidence="6">
    <location>
        <begin position="1"/>
        <end position="36"/>
    </location>
</feature>
<dbReference type="PANTHER" id="PTHR43791:SF91">
    <property type="entry name" value="MAJOR FACILITATOR SUPERFAMILY (MFS) PROFILE DOMAIN-CONTAINING PROTEIN-RELATED"/>
    <property type="match status" value="1"/>
</dbReference>
<dbReference type="GO" id="GO:0016020">
    <property type="term" value="C:membrane"/>
    <property type="evidence" value="ECO:0007669"/>
    <property type="project" value="UniProtKB-SubCell"/>
</dbReference>
<dbReference type="Gene3D" id="1.20.1250.20">
    <property type="entry name" value="MFS general substrate transporter like domains"/>
    <property type="match status" value="2"/>
</dbReference>
<dbReference type="EMBL" id="LKMD01000102">
    <property type="protein sequence ID" value="PIA97869.1"/>
    <property type="molecule type" value="Genomic_DNA"/>
</dbReference>
<feature type="transmembrane region" description="Helical" evidence="7">
    <location>
        <begin position="295"/>
        <end position="320"/>
    </location>
</feature>
<dbReference type="AlphaFoldDB" id="A0A2G5HZA0"/>
<dbReference type="SUPFAM" id="SSF103473">
    <property type="entry name" value="MFS general substrate transporter"/>
    <property type="match status" value="1"/>
</dbReference>
<evidence type="ECO:0000313" key="10">
    <source>
        <dbReference type="Proteomes" id="UP000230605"/>
    </source>
</evidence>
<feature type="compositionally biased region" description="Polar residues" evidence="6">
    <location>
        <begin position="1"/>
        <end position="12"/>
    </location>
</feature>
<reference evidence="8 10" key="1">
    <citation type="submission" date="2015-10" db="EMBL/GenBank/DDBJ databases">
        <title>The cercosporin biosynthetic gene cluster was horizontally transferred to several fungal lineages and shown to be expanded in Cercospora beticola based on microsynteny with recipient genomes.</title>
        <authorList>
            <person name="De Jonge R."/>
            <person name="Ebert M.K."/>
            <person name="Suttle J.C."/>
            <person name="Jurick Ii W.M."/>
            <person name="Secor G.A."/>
            <person name="Thomma B.P."/>
            <person name="Van De Peer Y."/>
            <person name="Bolton M.D."/>
        </authorList>
    </citation>
    <scope>NUCLEOTIDE SEQUENCE [LARGE SCALE GENOMIC DNA]</scope>
    <source>
        <strain evidence="8 10">09-40</strain>
    </source>
</reference>
<gene>
    <name evidence="8" type="ORF">CB0940_06018</name>
    <name evidence="9" type="ORF">RHO25_003241</name>
</gene>
<protein>
    <submittedName>
        <fullName evidence="8">Putative transporter</fullName>
    </submittedName>
</protein>
<keyword evidence="4 7" id="KW-1133">Transmembrane helix</keyword>
<dbReference type="EMBL" id="CP134185">
    <property type="protein sequence ID" value="WPA98628.1"/>
    <property type="molecule type" value="Genomic_DNA"/>
</dbReference>
<feature type="transmembrane region" description="Helical" evidence="7">
    <location>
        <begin position="420"/>
        <end position="439"/>
    </location>
</feature>
<dbReference type="InterPro" id="IPR011701">
    <property type="entry name" value="MFS"/>
</dbReference>
<feature type="transmembrane region" description="Helical" evidence="7">
    <location>
        <begin position="360"/>
        <end position="380"/>
    </location>
</feature>
<keyword evidence="11" id="KW-1185">Reference proteome</keyword>
<sequence length="510" mass="55753">MSPISQNVTQPATGDLTPYLPSTHEKKDDDSDSRSASRIEYAIDGPPTVVDAATEKALMRKIDMRLIPMVILYGMEEDLGLVGNQYQIGVSVLFITYCLFEAPSNMSTQIPLRMTQSDQKHRLVATFSAFTQNFAGLIAIRLLLGLFEAGLFPGLIVYLTIFYNKRHIALRMAYLFATAAIAGAVGGLVSYGIGFMDNDPNPVNVNPGDPDYVTPPGTAGWRAWRWIFAINGALTVVTAFAIPFVLADKPENATFLTEQDRRNMVLLREAEVGQTKSGQEFAMKDAKEAFVDWKVYVMAACQFCSNTTLYAFSVFLPTIINQTGSYSIAEVQCLTIPIYALGAGLYIGCSFWSDKIQIRGPFIVAFTIGTILGYVLLITYANPAAALVGCFFVGGCIFLTCGMAMPWFTSNNPRFGKRTTANGIQLTVGNAAGVLSPFLFTGSGPVYTEGYAVAIGLLGLSGSLFTGMHFYWRKRNANKRAGKEDWTAEGLSDDEVKELGDKNPNYFFTI</sequence>
<evidence type="ECO:0000256" key="1">
    <source>
        <dbReference type="ARBA" id="ARBA00004141"/>
    </source>
</evidence>
<evidence type="ECO:0000256" key="6">
    <source>
        <dbReference type="SAM" id="MobiDB-lite"/>
    </source>
</evidence>
<evidence type="ECO:0000256" key="3">
    <source>
        <dbReference type="ARBA" id="ARBA00022692"/>
    </source>
</evidence>
<evidence type="ECO:0000256" key="5">
    <source>
        <dbReference type="ARBA" id="ARBA00023136"/>
    </source>
</evidence>
<feature type="transmembrane region" description="Helical" evidence="7">
    <location>
        <begin position="138"/>
        <end position="161"/>
    </location>
</feature>
<accession>A0A2G5HZA0</accession>
<evidence type="ECO:0000313" key="9">
    <source>
        <dbReference type="EMBL" id="WPA98628.1"/>
    </source>
</evidence>
<dbReference type="OrthoDB" id="2962993at2759"/>
<dbReference type="InterPro" id="IPR036259">
    <property type="entry name" value="MFS_trans_sf"/>
</dbReference>
<dbReference type="PANTHER" id="PTHR43791">
    <property type="entry name" value="PERMEASE-RELATED"/>
    <property type="match status" value="1"/>
</dbReference>
<evidence type="ECO:0000313" key="8">
    <source>
        <dbReference type="EMBL" id="PIA97869.1"/>
    </source>
</evidence>
<feature type="transmembrane region" description="Helical" evidence="7">
    <location>
        <begin position="326"/>
        <end position="348"/>
    </location>
</feature>
<evidence type="ECO:0000313" key="11">
    <source>
        <dbReference type="Proteomes" id="UP001302367"/>
    </source>
</evidence>
<dbReference type="Pfam" id="PF07690">
    <property type="entry name" value="MFS_1"/>
    <property type="match status" value="1"/>
</dbReference>
<dbReference type="Proteomes" id="UP000230605">
    <property type="component" value="Chromosome 2"/>
</dbReference>
<evidence type="ECO:0000256" key="4">
    <source>
        <dbReference type="ARBA" id="ARBA00022989"/>
    </source>
</evidence>
<dbReference type="Proteomes" id="UP001302367">
    <property type="component" value="Chromosome 2"/>
</dbReference>
<feature type="transmembrane region" description="Helical" evidence="7">
    <location>
        <begin position="386"/>
        <end position="408"/>
    </location>
</feature>
<feature type="transmembrane region" description="Helical" evidence="7">
    <location>
        <begin position="451"/>
        <end position="472"/>
    </location>
</feature>
<evidence type="ECO:0000256" key="2">
    <source>
        <dbReference type="ARBA" id="ARBA00022448"/>
    </source>
</evidence>
<feature type="transmembrane region" description="Helical" evidence="7">
    <location>
        <begin position="173"/>
        <end position="193"/>
    </location>
</feature>
<keyword evidence="5 7" id="KW-0472">Membrane</keyword>